<evidence type="ECO:0000313" key="3">
    <source>
        <dbReference type="Proteomes" id="UP001605036"/>
    </source>
</evidence>
<dbReference type="Proteomes" id="UP001605036">
    <property type="component" value="Unassembled WGS sequence"/>
</dbReference>
<name>A0ABD1XJB7_9MARC</name>
<organism evidence="2 3">
    <name type="scientific">Riccia fluitans</name>
    <dbReference type="NCBI Taxonomy" id="41844"/>
    <lineage>
        <taxon>Eukaryota</taxon>
        <taxon>Viridiplantae</taxon>
        <taxon>Streptophyta</taxon>
        <taxon>Embryophyta</taxon>
        <taxon>Marchantiophyta</taxon>
        <taxon>Marchantiopsida</taxon>
        <taxon>Marchantiidae</taxon>
        <taxon>Marchantiales</taxon>
        <taxon>Ricciaceae</taxon>
        <taxon>Riccia</taxon>
    </lineage>
</organism>
<dbReference type="EMBL" id="JBHFFA010000008">
    <property type="protein sequence ID" value="KAL2609053.1"/>
    <property type="molecule type" value="Genomic_DNA"/>
</dbReference>
<keyword evidence="3" id="KW-1185">Reference proteome</keyword>
<dbReference type="CDD" id="cd07812">
    <property type="entry name" value="SRPBCC"/>
    <property type="match status" value="1"/>
</dbReference>
<feature type="compositionally biased region" description="Low complexity" evidence="1">
    <location>
        <begin position="66"/>
        <end position="78"/>
    </location>
</feature>
<dbReference type="PANTHER" id="PTHR31385:SF16">
    <property type="entry name" value="COENZYME Q-BINDING PROTEIN COQ10 START DOMAIN-CONTAINING PROTEIN"/>
    <property type="match status" value="1"/>
</dbReference>
<dbReference type="Gene3D" id="3.30.530.20">
    <property type="match status" value="1"/>
</dbReference>
<sequence length="270" mass="29088">MGEQNLNDAERVRGSGGAGEHQQEEKSEGRAAFASNRRTGGSAWSRAGSNSSWNVGSKDGWRNRSSRPAAVAASSVNRDSAQSRNGGKSDIGNSSQVGGEPRVHVQKGKDTFAVEGSVVTEAHPDALYSIITDFGNTAKVYRTVDRVEVDDQGPETIVKQYLRWSFLAWGGEYNVTLRMKPDPQTRTLFYNLDQQGFLKVFNGSWTVEPIAVEGKPTASKLILQQEVLPSFLPPGPLGTYAAKIMSGQVKTLLTDLAKEASAVTKAGQSP</sequence>
<dbReference type="Pfam" id="PF10604">
    <property type="entry name" value="Polyketide_cyc2"/>
    <property type="match status" value="1"/>
</dbReference>
<feature type="region of interest" description="Disordered" evidence="1">
    <location>
        <begin position="1"/>
        <end position="102"/>
    </location>
</feature>
<reference evidence="2 3" key="1">
    <citation type="submission" date="2024-09" db="EMBL/GenBank/DDBJ databases">
        <title>Chromosome-scale assembly of Riccia fluitans.</title>
        <authorList>
            <person name="Paukszto L."/>
            <person name="Sawicki J."/>
            <person name="Karawczyk K."/>
            <person name="Piernik-Szablinska J."/>
            <person name="Szczecinska M."/>
            <person name="Mazdziarz M."/>
        </authorList>
    </citation>
    <scope>NUCLEOTIDE SEQUENCE [LARGE SCALE GENOMIC DNA]</scope>
    <source>
        <strain evidence="2">Rf_01</strain>
        <tissue evidence="2">Aerial parts of the thallus</tissue>
    </source>
</reference>
<feature type="compositionally biased region" description="Polar residues" evidence="1">
    <location>
        <begin position="79"/>
        <end position="97"/>
    </location>
</feature>
<evidence type="ECO:0000256" key="1">
    <source>
        <dbReference type="SAM" id="MobiDB-lite"/>
    </source>
</evidence>
<protein>
    <recommendedName>
        <fullName evidence="4">Coenzyme Q-binding protein COQ10 START domain-containing protein</fullName>
    </recommendedName>
</protein>
<dbReference type="InterPro" id="IPR019587">
    <property type="entry name" value="Polyketide_cyclase/dehydratase"/>
</dbReference>
<dbReference type="InterPro" id="IPR023393">
    <property type="entry name" value="START-like_dom_sf"/>
</dbReference>
<dbReference type="SUPFAM" id="SSF55961">
    <property type="entry name" value="Bet v1-like"/>
    <property type="match status" value="1"/>
</dbReference>
<comment type="caution">
    <text evidence="2">The sequence shown here is derived from an EMBL/GenBank/DDBJ whole genome shotgun (WGS) entry which is preliminary data.</text>
</comment>
<proteinExistence type="predicted"/>
<dbReference type="AlphaFoldDB" id="A0ABD1XJB7"/>
<dbReference type="PANTHER" id="PTHR31385">
    <property type="entry name" value="PUTATIVE (DUF220)-RELATED"/>
    <property type="match status" value="1"/>
</dbReference>
<evidence type="ECO:0000313" key="2">
    <source>
        <dbReference type="EMBL" id="KAL2609053.1"/>
    </source>
</evidence>
<accession>A0ABD1XJB7</accession>
<evidence type="ECO:0008006" key="4">
    <source>
        <dbReference type="Google" id="ProtNLM"/>
    </source>
</evidence>
<gene>
    <name evidence="2" type="ORF">R1flu_027626</name>
</gene>